<sequence>MEAKMSTKMSTKMNTKDTIYTKKSRYIKVYNQLLEMFEQGVYPEGTRLPAEADLSKIMGVSRTTLRQSLALLQEDGFVEAKHGYGNIVRKMGDGHFIGLERIGNPFQKCCTASVDQMTTVSRLEGSTSYVNTVLRREVPVYLGVERNFLNSSTQVGFCYSIIPSDTLNNYNVNLNDKKSVEQYLEEGIYAFAHKSEMEIKYIQGTEMLKLSGLFTDQDIFVLLMENIMDHRGMIVVHNKYYIPLELASLRLSSFA</sequence>
<dbReference type="PROSITE" id="PS50949">
    <property type="entry name" value="HTH_GNTR"/>
    <property type="match status" value="1"/>
</dbReference>
<accession>A0ABS4JES7</accession>
<evidence type="ECO:0000313" key="5">
    <source>
        <dbReference type="EMBL" id="MBP2000211.1"/>
    </source>
</evidence>
<dbReference type="Pfam" id="PF00392">
    <property type="entry name" value="GntR"/>
    <property type="match status" value="1"/>
</dbReference>
<gene>
    <name evidence="5" type="ORF">J2Z69_001230</name>
</gene>
<dbReference type="RefSeq" id="WP_209860049.1">
    <property type="nucleotide sequence ID" value="NZ_JAGGLD010000001.1"/>
</dbReference>
<dbReference type="EMBL" id="JAGGLD010000001">
    <property type="protein sequence ID" value="MBP2000211.1"/>
    <property type="molecule type" value="Genomic_DNA"/>
</dbReference>
<dbReference type="PRINTS" id="PR00035">
    <property type="entry name" value="HTHGNTR"/>
</dbReference>
<dbReference type="InterPro" id="IPR000524">
    <property type="entry name" value="Tscrpt_reg_HTH_GntR"/>
</dbReference>
<organism evidence="5 6">
    <name type="scientific">Paenibacillus shirakamiensis</name>
    <dbReference type="NCBI Taxonomy" id="1265935"/>
    <lineage>
        <taxon>Bacteria</taxon>
        <taxon>Bacillati</taxon>
        <taxon>Bacillota</taxon>
        <taxon>Bacilli</taxon>
        <taxon>Bacillales</taxon>
        <taxon>Paenibacillaceae</taxon>
        <taxon>Paenibacillus</taxon>
    </lineage>
</organism>
<dbReference type="CDD" id="cd07377">
    <property type="entry name" value="WHTH_GntR"/>
    <property type="match status" value="1"/>
</dbReference>
<dbReference type="GO" id="GO:0003677">
    <property type="term" value="F:DNA binding"/>
    <property type="evidence" value="ECO:0007669"/>
    <property type="project" value="UniProtKB-KW"/>
</dbReference>
<dbReference type="PANTHER" id="PTHR44846">
    <property type="entry name" value="MANNOSYL-D-GLYCERATE TRANSPORT/METABOLISM SYSTEM REPRESSOR MNGR-RELATED"/>
    <property type="match status" value="1"/>
</dbReference>
<protein>
    <submittedName>
        <fullName evidence="5">DNA-binding GntR family transcriptional regulator</fullName>
    </submittedName>
</protein>
<dbReference type="SMART" id="SM00345">
    <property type="entry name" value="HTH_GNTR"/>
    <property type="match status" value="1"/>
</dbReference>
<keyword evidence="2 5" id="KW-0238">DNA-binding</keyword>
<keyword evidence="6" id="KW-1185">Reference proteome</keyword>
<comment type="caution">
    <text evidence="5">The sequence shown here is derived from an EMBL/GenBank/DDBJ whole genome shotgun (WGS) entry which is preliminary data.</text>
</comment>
<keyword evidence="3" id="KW-0804">Transcription</keyword>
<keyword evidence="1" id="KW-0805">Transcription regulation</keyword>
<reference evidence="5 6" key="1">
    <citation type="submission" date="2021-03" db="EMBL/GenBank/DDBJ databases">
        <title>Genomic Encyclopedia of Type Strains, Phase IV (KMG-IV): sequencing the most valuable type-strain genomes for metagenomic binning, comparative biology and taxonomic classification.</title>
        <authorList>
            <person name="Goeker M."/>
        </authorList>
    </citation>
    <scope>NUCLEOTIDE SEQUENCE [LARGE SCALE GENOMIC DNA]</scope>
    <source>
        <strain evidence="5 6">DSM 26806</strain>
    </source>
</reference>
<dbReference type="InterPro" id="IPR036388">
    <property type="entry name" value="WH-like_DNA-bd_sf"/>
</dbReference>
<dbReference type="InterPro" id="IPR050679">
    <property type="entry name" value="Bact_HTH_transcr_reg"/>
</dbReference>
<dbReference type="Gene3D" id="1.10.10.10">
    <property type="entry name" value="Winged helix-like DNA-binding domain superfamily/Winged helix DNA-binding domain"/>
    <property type="match status" value="1"/>
</dbReference>
<name>A0ABS4JES7_9BACL</name>
<proteinExistence type="predicted"/>
<evidence type="ECO:0000256" key="1">
    <source>
        <dbReference type="ARBA" id="ARBA00023015"/>
    </source>
</evidence>
<evidence type="ECO:0000256" key="3">
    <source>
        <dbReference type="ARBA" id="ARBA00023163"/>
    </source>
</evidence>
<dbReference type="InterPro" id="IPR036390">
    <property type="entry name" value="WH_DNA-bd_sf"/>
</dbReference>
<evidence type="ECO:0000256" key="2">
    <source>
        <dbReference type="ARBA" id="ARBA00023125"/>
    </source>
</evidence>
<evidence type="ECO:0000313" key="6">
    <source>
        <dbReference type="Proteomes" id="UP001519288"/>
    </source>
</evidence>
<dbReference type="PANTHER" id="PTHR44846:SF17">
    <property type="entry name" value="GNTR-FAMILY TRANSCRIPTIONAL REGULATOR"/>
    <property type="match status" value="1"/>
</dbReference>
<feature type="domain" description="HTH gntR-type" evidence="4">
    <location>
        <begin position="23"/>
        <end position="91"/>
    </location>
</feature>
<evidence type="ECO:0000259" key="4">
    <source>
        <dbReference type="PROSITE" id="PS50949"/>
    </source>
</evidence>
<dbReference type="Proteomes" id="UP001519288">
    <property type="component" value="Unassembled WGS sequence"/>
</dbReference>
<dbReference type="SUPFAM" id="SSF46785">
    <property type="entry name" value="Winged helix' DNA-binding domain"/>
    <property type="match status" value="1"/>
</dbReference>